<dbReference type="InterPro" id="IPR007172">
    <property type="entry name" value="DUF374"/>
</dbReference>
<dbReference type="Proteomes" id="UP000315648">
    <property type="component" value="Unassembled WGS sequence"/>
</dbReference>
<feature type="domain" description="DUF374" evidence="1">
    <location>
        <begin position="90"/>
        <end position="156"/>
    </location>
</feature>
<dbReference type="EMBL" id="VMBG01000001">
    <property type="protein sequence ID" value="TSJ78863.1"/>
    <property type="molecule type" value="Genomic_DNA"/>
</dbReference>
<reference evidence="2 3" key="1">
    <citation type="submission" date="2019-07" db="EMBL/GenBank/DDBJ databases">
        <title>Description of 53C-WASEF.</title>
        <authorList>
            <person name="Pitt A."/>
            <person name="Hahn M.W."/>
        </authorList>
    </citation>
    <scope>NUCLEOTIDE SEQUENCE [LARGE SCALE GENOMIC DNA]</scope>
    <source>
        <strain evidence="2 3">53C-WASEF</strain>
    </source>
</reference>
<name>A0A556QQG5_9BACT</name>
<sequence length="243" mass="27119">MNFRLAARAFAGQHPRFMSLPTRPSKIHGLRGWRRAALWPLGLLMQLWGRSLHLEMSPESLRAVSKIDQPVAFTLWHNRLFITAEIFRRYRQGRPVYGLVSPSKDGAWLEAFFSLIGIRAVRGSSHKLGREAVTALVDVMRAGNDIGITPDGPRGPIYEFKAGGLIVARRVQAPLLLLGCAYETSWQLPSWDRFHLPRPFSRIRVYCAEVPSATLGDREASALTLQARLLAMSPDPVGGRAVV</sequence>
<dbReference type="OrthoDB" id="9810508at2"/>
<evidence type="ECO:0000313" key="3">
    <source>
        <dbReference type="Proteomes" id="UP000315648"/>
    </source>
</evidence>
<dbReference type="Pfam" id="PF04028">
    <property type="entry name" value="DUF374"/>
    <property type="match status" value="1"/>
</dbReference>
<gene>
    <name evidence="2" type="ORF">FPL22_06045</name>
</gene>
<proteinExistence type="predicted"/>
<dbReference type="AlphaFoldDB" id="A0A556QQG5"/>
<dbReference type="CDD" id="cd07983">
    <property type="entry name" value="LPLAT_DUF374-like"/>
    <property type="match status" value="1"/>
</dbReference>
<evidence type="ECO:0000313" key="2">
    <source>
        <dbReference type="EMBL" id="TSJ78863.1"/>
    </source>
</evidence>
<accession>A0A556QQG5</accession>
<protein>
    <submittedName>
        <fullName evidence="2">DUF374 domain-containing protein</fullName>
    </submittedName>
</protein>
<organism evidence="2 3">
    <name type="scientific">Rariglobus hedericola</name>
    <dbReference type="NCBI Taxonomy" id="2597822"/>
    <lineage>
        <taxon>Bacteria</taxon>
        <taxon>Pseudomonadati</taxon>
        <taxon>Verrucomicrobiota</taxon>
        <taxon>Opitutia</taxon>
        <taxon>Opitutales</taxon>
        <taxon>Opitutaceae</taxon>
        <taxon>Rariglobus</taxon>
    </lineage>
</organism>
<comment type="caution">
    <text evidence="2">The sequence shown here is derived from an EMBL/GenBank/DDBJ whole genome shotgun (WGS) entry which is preliminary data.</text>
</comment>
<keyword evidence="3" id="KW-1185">Reference proteome</keyword>
<evidence type="ECO:0000259" key="1">
    <source>
        <dbReference type="Pfam" id="PF04028"/>
    </source>
</evidence>